<dbReference type="InterPro" id="IPR023574">
    <property type="entry name" value="Ribosomal_uL4_dom_sf"/>
</dbReference>
<evidence type="ECO:0000256" key="10">
    <source>
        <dbReference type="RuleBase" id="RU003934"/>
    </source>
</evidence>
<keyword evidence="4" id="KW-0694">RNA-binding</keyword>
<dbReference type="HAMAP" id="MF_01369_B">
    <property type="entry name" value="Ribosomal_uL23_B"/>
    <property type="match status" value="1"/>
</dbReference>
<dbReference type="Pfam" id="PF00276">
    <property type="entry name" value="Ribosomal_L23"/>
    <property type="match status" value="1"/>
</dbReference>
<comment type="caution">
    <text evidence="12">The sequence shown here is derived from an EMBL/GenBank/DDBJ whole genome shotgun (WGS) entry which is preliminary data.</text>
</comment>
<dbReference type="PANTHER" id="PTHR10746">
    <property type="entry name" value="50S RIBOSOMAL PROTEIN L4"/>
    <property type="match status" value="1"/>
</dbReference>
<dbReference type="EMBL" id="JAEAOA010001653">
    <property type="protein sequence ID" value="KAK3596088.1"/>
    <property type="molecule type" value="Genomic_DNA"/>
</dbReference>
<reference evidence="12" key="2">
    <citation type="journal article" date="2021" name="Genome Biol. Evol.">
        <title>Developing a high-quality reference genome for a parasitic bivalve with doubly uniparental inheritance (Bivalvia: Unionida).</title>
        <authorList>
            <person name="Smith C.H."/>
        </authorList>
    </citation>
    <scope>NUCLEOTIDE SEQUENCE</scope>
    <source>
        <strain evidence="12">CHS0354</strain>
        <tissue evidence="12">Mantle</tissue>
    </source>
</reference>
<evidence type="ECO:0000256" key="11">
    <source>
        <dbReference type="SAM" id="MobiDB-lite"/>
    </source>
</evidence>
<keyword evidence="5 10" id="KW-0689">Ribosomal protein</keyword>
<dbReference type="InterPro" id="IPR013025">
    <property type="entry name" value="Ribosomal_uL23-like"/>
</dbReference>
<dbReference type="SUPFAM" id="SSF52166">
    <property type="entry name" value="Ribosomal protein L4"/>
    <property type="match status" value="1"/>
</dbReference>
<dbReference type="PANTHER" id="PTHR10746:SF6">
    <property type="entry name" value="LARGE RIBOSOMAL SUBUNIT PROTEIN UL4M"/>
    <property type="match status" value="1"/>
</dbReference>
<evidence type="ECO:0000256" key="4">
    <source>
        <dbReference type="ARBA" id="ARBA00022884"/>
    </source>
</evidence>
<dbReference type="GO" id="GO:0003735">
    <property type="term" value="F:structural constituent of ribosome"/>
    <property type="evidence" value="ECO:0007669"/>
    <property type="project" value="InterPro"/>
</dbReference>
<keyword evidence="6 10" id="KW-0687">Ribonucleoprotein</keyword>
<dbReference type="HAMAP" id="MF_01328_B">
    <property type="entry name" value="Ribosomal_uL4_B"/>
    <property type="match status" value="1"/>
</dbReference>
<reference evidence="12" key="1">
    <citation type="journal article" date="2021" name="Genome Biol. Evol.">
        <title>A High-Quality Reference Genome for a Parasitic Bivalve with Doubly Uniparental Inheritance (Bivalvia: Unionida).</title>
        <authorList>
            <person name="Smith C.H."/>
        </authorList>
    </citation>
    <scope>NUCLEOTIDE SEQUENCE</scope>
    <source>
        <strain evidence="12">CHS0354</strain>
    </source>
</reference>
<dbReference type="InterPro" id="IPR001014">
    <property type="entry name" value="Ribosomal_uL23_CS"/>
</dbReference>
<evidence type="ECO:0000256" key="5">
    <source>
        <dbReference type="ARBA" id="ARBA00022980"/>
    </source>
</evidence>
<protein>
    <recommendedName>
        <fullName evidence="7">Large ribosomal subunit protein uL23c</fullName>
    </recommendedName>
    <alternativeName>
        <fullName evidence="8">50S ribosomal protein L23, chloroplastic</fullName>
    </alternativeName>
    <alternativeName>
        <fullName evidence="9">Large ribosomal subunit protein uL4m</fullName>
    </alternativeName>
</protein>
<evidence type="ECO:0000313" key="12">
    <source>
        <dbReference type="EMBL" id="KAK3596088.1"/>
    </source>
</evidence>
<dbReference type="Gene3D" id="3.40.1370.10">
    <property type="match status" value="1"/>
</dbReference>
<dbReference type="Proteomes" id="UP001195483">
    <property type="component" value="Unassembled WGS sequence"/>
</dbReference>
<reference evidence="12" key="3">
    <citation type="submission" date="2023-05" db="EMBL/GenBank/DDBJ databases">
        <authorList>
            <person name="Smith C.H."/>
        </authorList>
    </citation>
    <scope>NUCLEOTIDE SEQUENCE</scope>
    <source>
        <strain evidence="12">CHS0354</strain>
        <tissue evidence="12">Mantle</tissue>
    </source>
</reference>
<evidence type="ECO:0000256" key="3">
    <source>
        <dbReference type="ARBA" id="ARBA00022730"/>
    </source>
</evidence>
<gene>
    <name evidence="12" type="ORF">CHS0354_027358</name>
</gene>
<dbReference type="AlphaFoldDB" id="A0AAE0SQI9"/>
<evidence type="ECO:0000256" key="1">
    <source>
        <dbReference type="ARBA" id="ARBA00006700"/>
    </source>
</evidence>
<name>A0AAE0SQI9_9BIVA</name>
<proteinExistence type="inferred from homology"/>
<accession>A0AAE0SQI9</accession>
<feature type="region of interest" description="Disordered" evidence="11">
    <location>
        <begin position="47"/>
        <end position="78"/>
    </location>
</feature>
<evidence type="ECO:0000256" key="9">
    <source>
        <dbReference type="ARBA" id="ARBA00040565"/>
    </source>
</evidence>
<evidence type="ECO:0000256" key="7">
    <source>
        <dbReference type="ARBA" id="ARBA00035287"/>
    </source>
</evidence>
<evidence type="ECO:0000313" key="13">
    <source>
        <dbReference type="Proteomes" id="UP001195483"/>
    </source>
</evidence>
<dbReference type="InterPro" id="IPR013005">
    <property type="entry name" value="Ribosomal_uL4-like"/>
</dbReference>
<dbReference type="InterPro" id="IPR002136">
    <property type="entry name" value="Ribosomal_uL4"/>
</dbReference>
<evidence type="ECO:0000256" key="2">
    <source>
        <dbReference type="ARBA" id="ARBA00010528"/>
    </source>
</evidence>
<keyword evidence="13" id="KW-1185">Reference proteome</keyword>
<dbReference type="FunFam" id="3.30.70.330:FF:000001">
    <property type="entry name" value="50S ribosomal protein L23"/>
    <property type="match status" value="1"/>
</dbReference>
<dbReference type="GO" id="GO:0005840">
    <property type="term" value="C:ribosome"/>
    <property type="evidence" value="ECO:0007669"/>
    <property type="project" value="UniProtKB-KW"/>
</dbReference>
<dbReference type="NCBIfam" id="TIGR03953">
    <property type="entry name" value="rplD_bact"/>
    <property type="match status" value="1"/>
</dbReference>
<evidence type="ECO:0000256" key="6">
    <source>
        <dbReference type="ARBA" id="ARBA00023274"/>
    </source>
</evidence>
<dbReference type="SUPFAM" id="SSF54189">
    <property type="entry name" value="Ribosomal proteins S24e, L23 and L15e"/>
    <property type="match status" value="1"/>
</dbReference>
<comment type="similarity">
    <text evidence="1 10">Belongs to the universal ribosomal protein uL23 family.</text>
</comment>
<dbReference type="GO" id="GO:0019843">
    <property type="term" value="F:rRNA binding"/>
    <property type="evidence" value="ECO:0007669"/>
    <property type="project" value="UniProtKB-KW"/>
</dbReference>
<dbReference type="InterPro" id="IPR012678">
    <property type="entry name" value="Ribosomal_uL23/eL15/eS24_sf"/>
</dbReference>
<dbReference type="PROSITE" id="PS00050">
    <property type="entry name" value="RIBOSOMAL_L23"/>
    <property type="match status" value="1"/>
</dbReference>
<dbReference type="GO" id="GO:0006412">
    <property type="term" value="P:translation"/>
    <property type="evidence" value="ECO:0007669"/>
    <property type="project" value="InterPro"/>
</dbReference>
<comment type="similarity">
    <text evidence="2">Belongs to the universal ribosomal protein uL4 family.</text>
</comment>
<sequence>MGNIKKYQADGKEVGTIELADDILNTPYHPFLIKNLLTAYLAGQRQGTHKTKGRSEVAGSTRKLYKQKGTGNARAGSIRSPLRRHGGTLFGPVPRDYDKKVNKKERKLALKSALAQLVREDKIAVVSDFSLSTHKTKDYAKALSAWNARSFLLVHDDPDENCIRVIVKPLLNEKLNQLRVESNKVIFKVHPDANKFEIKSAVQKFFAVKVLDVNTINVKGKPKRRGIYVGKTADWKKAVVTLEKDSKIEYFEGV</sequence>
<dbReference type="GO" id="GO:1990904">
    <property type="term" value="C:ribonucleoprotein complex"/>
    <property type="evidence" value="ECO:0007669"/>
    <property type="project" value="UniProtKB-KW"/>
</dbReference>
<dbReference type="NCBIfam" id="NF004363">
    <property type="entry name" value="PRK05738.2-4"/>
    <property type="match status" value="1"/>
</dbReference>
<evidence type="ECO:0000256" key="8">
    <source>
        <dbReference type="ARBA" id="ARBA00035366"/>
    </source>
</evidence>
<keyword evidence="3" id="KW-0699">rRNA-binding</keyword>
<dbReference type="Pfam" id="PF00573">
    <property type="entry name" value="Ribosomal_L4"/>
    <property type="match status" value="1"/>
</dbReference>
<organism evidence="12 13">
    <name type="scientific">Potamilus streckersoni</name>
    <dbReference type="NCBI Taxonomy" id="2493646"/>
    <lineage>
        <taxon>Eukaryota</taxon>
        <taxon>Metazoa</taxon>
        <taxon>Spiralia</taxon>
        <taxon>Lophotrochozoa</taxon>
        <taxon>Mollusca</taxon>
        <taxon>Bivalvia</taxon>
        <taxon>Autobranchia</taxon>
        <taxon>Heteroconchia</taxon>
        <taxon>Palaeoheterodonta</taxon>
        <taxon>Unionida</taxon>
        <taxon>Unionoidea</taxon>
        <taxon>Unionidae</taxon>
        <taxon>Ambleminae</taxon>
        <taxon>Lampsilini</taxon>
        <taxon>Potamilus</taxon>
    </lineage>
</organism>